<dbReference type="InterPro" id="IPR045443">
    <property type="entry name" value="DUF6504"/>
</dbReference>
<dbReference type="GO" id="GO:0003684">
    <property type="term" value="F:damaged DNA binding"/>
    <property type="evidence" value="ECO:0007669"/>
    <property type="project" value="InterPro"/>
</dbReference>
<dbReference type="Pfam" id="PF20114">
    <property type="entry name" value="DUF6504"/>
    <property type="match status" value="1"/>
</dbReference>
<dbReference type="RefSeq" id="WP_128443825.1">
    <property type="nucleotide sequence ID" value="NZ_SBIP01000003.1"/>
</dbReference>
<evidence type="ECO:0000259" key="3">
    <source>
        <dbReference type="Pfam" id="PF20114"/>
    </source>
</evidence>
<reference evidence="4 5" key="1">
    <citation type="submission" date="2019-01" db="EMBL/GenBank/DDBJ databases">
        <title>The draft genome of Rhizobium sp. 24NR.</title>
        <authorList>
            <person name="Liu L."/>
            <person name="Liang L."/>
            <person name="Shi S."/>
            <person name="Xu L."/>
            <person name="Wang X."/>
            <person name="Li L."/>
            <person name="Zhang X."/>
        </authorList>
    </citation>
    <scope>NUCLEOTIDE SEQUENCE [LARGE SCALE GENOMIC DNA]</scope>
    <source>
        <strain evidence="4 5">24NR</strain>
    </source>
</reference>
<evidence type="ECO:0000259" key="2">
    <source>
        <dbReference type="Pfam" id="PF11799"/>
    </source>
</evidence>
<sequence length="505" mass="55564">MPRVVSVYLPTWPTDRHRKTLGQQAPPADQPLVMIGHKGSRRLIMAANDAAIAAGLGIGMVASKAQALVADLIMVDLKPEDDLRELERLALWFLGNFAPIVAADPPNGIVIDTTGADHLHGNEVMMLTGMINRLRAMGFAARAALADSWGAAHALARFRASPFLVLPAGESAAAVLDLPISALRLDAQIVVALRKLGFERIGDLEATPRAPLALRFGPEIGRRLDQILCRVPEPIDPIRSPEAVSVRRAFAEPISAAETIARYVGRLVQRLCIILEEQGLGVRRLDLICHRVDSGLQVIRAGTAKPVRDAPRLTRLLCDQIEAIEPGFGIEIMVLSASRTEPLDAIQAVSSLIKQPEADISDLVDVIANRGHLIYRIAAVESDVPERSFMLVPPLADDDEIGWPLHWPRPSRLLAHPEPIQCLALLPDHPPVNFTWRGIRHVVKRADGPERVFGEWWKRDKELVAVRDYFAVENEAGERFWIFRQGDGEHSDSGPGRWFVQGLFG</sequence>
<dbReference type="EMBL" id="SBIP01000003">
    <property type="protein sequence ID" value="RWX76909.1"/>
    <property type="molecule type" value="Genomic_DNA"/>
</dbReference>
<keyword evidence="1" id="KW-0227">DNA damage</keyword>
<accession>A0A444LFG0</accession>
<dbReference type="InterPro" id="IPR050356">
    <property type="entry name" value="SulA_CellDiv_inhibitor"/>
</dbReference>
<comment type="caution">
    <text evidence="4">The sequence shown here is derived from an EMBL/GenBank/DDBJ whole genome shotgun (WGS) entry which is preliminary data.</text>
</comment>
<dbReference type="SUPFAM" id="SSF56672">
    <property type="entry name" value="DNA/RNA polymerases"/>
    <property type="match status" value="1"/>
</dbReference>
<organism evidence="4 5">
    <name type="scientific">Neorhizobium lilium</name>
    <dbReference type="NCBI Taxonomy" id="2503024"/>
    <lineage>
        <taxon>Bacteria</taxon>
        <taxon>Pseudomonadati</taxon>
        <taxon>Pseudomonadota</taxon>
        <taxon>Alphaproteobacteria</taxon>
        <taxon>Hyphomicrobiales</taxon>
        <taxon>Rhizobiaceae</taxon>
        <taxon>Rhizobium/Agrobacterium group</taxon>
        <taxon>Neorhizobium</taxon>
    </lineage>
</organism>
<dbReference type="PANTHER" id="PTHR35369:SF2">
    <property type="entry name" value="BLR3025 PROTEIN"/>
    <property type="match status" value="1"/>
</dbReference>
<dbReference type="AlphaFoldDB" id="A0A444LFG0"/>
<feature type="domain" description="DUF6504" evidence="3">
    <location>
        <begin position="430"/>
        <end position="500"/>
    </location>
</feature>
<dbReference type="CDD" id="cd03468">
    <property type="entry name" value="PolY_like"/>
    <property type="match status" value="1"/>
</dbReference>
<dbReference type="InterPro" id="IPR017961">
    <property type="entry name" value="DNA_pol_Y-fam_little_finger"/>
</dbReference>
<keyword evidence="5" id="KW-1185">Reference proteome</keyword>
<dbReference type="Pfam" id="PF11799">
    <property type="entry name" value="IMS_C"/>
    <property type="match status" value="1"/>
</dbReference>
<dbReference type="PANTHER" id="PTHR35369">
    <property type="entry name" value="BLR3025 PROTEIN-RELATED"/>
    <property type="match status" value="1"/>
</dbReference>
<evidence type="ECO:0000313" key="5">
    <source>
        <dbReference type="Proteomes" id="UP000287687"/>
    </source>
</evidence>
<protein>
    <submittedName>
        <fullName evidence="4">DNA polymerase Y family protein</fullName>
    </submittedName>
</protein>
<gene>
    <name evidence="4" type="ORF">EPK99_14685</name>
</gene>
<dbReference type="InterPro" id="IPR043502">
    <property type="entry name" value="DNA/RNA_pol_sf"/>
</dbReference>
<evidence type="ECO:0000313" key="4">
    <source>
        <dbReference type="EMBL" id="RWX76909.1"/>
    </source>
</evidence>
<dbReference type="Proteomes" id="UP000287687">
    <property type="component" value="Unassembled WGS sequence"/>
</dbReference>
<evidence type="ECO:0000256" key="1">
    <source>
        <dbReference type="ARBA" id="ARBA00022763"/>
    </source>
</evidence>
<dbReference type="GO" id="GO:0006281">
    <property type="term" value="P:DNA repair"/>
    <property type="evidence" value="ECO:0007669"/>
    <property type="project" value="InterPro"/>
</dbReference>
<name>A0A444LFG0_9HYPH</name>
<dbReference type="OrthoDB" id="9788640at2"/>
<feature type="domain" description="DNA polymerase Y-family little finger" evidence="2">
    <location>
        <begin position="243"/>
        <end position="333"/>
    </location>
</feature>
<proteinExistence type="predicted"/>